<protein>
    <submittedName>
        <fullName evidence="2">Uncharacterized protein</fullName>
    </submittedName>
</protein>
<dbReference type="RefSeq" id="WP_209335709.1">
    <property type="nucleotide sequence ID" value="NZ_JAGIYY010000004.1"/>
</dbReference>
<proteinExistence type="predicted"/>
<dbReference type="AlphaFoldDB" id="A0A8J7RPK5"/>
<dbReference type="Proteomes" id="UP000666240">
    <property type="component" value="Unassembled WGS sequence"/>
</dbReference>
<sequence>MADGLDLHAGGATSLPMKTIALITATALLVLAGPSLAQPTDAKLLLAQAQPAEPTEPSRLQRAWDSLKDATDLAGDAAREEAIRLRQRAQEAIDNSGPLVDRAGQLAAQLRDRLADTAEQAARDLSAAADDLEQRIRDARGTPVAPPSNPEATLPPLDRLNTDTRAAASPRPAGTVPDYVGAWAQTPAACAQIDQNGAADFAVITPTTIRQADSVCNMASPTLTNGTATAQASCYAEGNEGPREIILNLTSPDSLRISSGASVGRGQELVRCHLPD</sequence>
<keyword evidence="3" id="KW-1185">Reference proteome</keyword>
<name>A0A8J7RPK5_9HYPH</name>
<dbReference type="EMBL" id="JAGIYY010000004">
    <property type="protein sequence ID" value="MBP0439674.1"/>
    <property type="molecule type" value="Genomic_DNA"/>
</dbReference>
<evidence type="ECO:0000313" key="3">
    <source>
        <dbReference type="Proteomes" id="UP000666240"/>
    </source>
</evidence>
<evidence type="ECO:0000313" key="2">
    <source>
        <dbReference type="EMBL" id="MBP0439674.1"/>
    </source>
</evidence>
<organism evidence="2 3">
    <name type="scientific">Tianweitania sediminis</name>
    <dbReference type="NCBI Taxonomy" id="1502156"/>
    <lineage>
        <taxon>Bacteria</taxon>
        <taxon>Pseudomonadati</taxon>
        <taxon>Pseudomonadota</taxon>
        <taxon>Alphaproteobacteria</taxon>
        <taxon>Hyphomicrobiales</taxon>
        <taxon>Phyllobacteriaceae</taxon>
        <taxon>Tianweitania</taxon>
    </lineage>
</organism>
<reference evidence="2" key="1">
    <citation type="submission" date="2021-03" db="EMBL/GenBank/DDBJ databases">
        <title>Genome sequencing and assembly of Tianweitania sediminis.</title>
        <authorList>
            <person name="Chhetri G."/>
        </authorList>
    </citation>
    <scope>NUCLEOTIDE SEQUENCE</scope>
    <source>
        <strain evidence="2">Z8</strain>
    </source>
</reference>
<gene>
    <name evidence="2" type="ORF">J5Y06_13515</name>
</gene>
<comment type="caution">
    <text evidence="2">The sequence shown here is derived from an EMBL/GenBank/DDBJ whole genome shotgun (WGS) entry which is preliminary data.</text>
</comment>
<feature type="region of interest" description="Disordered" evidence="1">
    <location>
        <begin position="139"/>
        <end position="173"/>
    </location>
</feature>
<accession>A0A8J7RPK5</accession>
<evidence type="ECO:0000256" key="1">
    <source>
        <dbReference type="SAM" id="MobiDB-lite"/>
    </source>
</evidence>